<dbReference type="Pfam" id="PF14559">
    <property type="entry name" value="TPR_19"/>
    <property type="match status" value="1"/>
</dbReference>
<organism evidence="3">
    <name type="scientific">uncultured organism</name>
    <dbReference type="NCBI Taxonomy" id="155900"/>
    <lineage>
        <taxon>unclassified sequences</taxon>
        <taxon>environmental samples</taxon>
    </lineage>
</organism>
<dbReference type="SUPFAM" id="SSF52540">
    <property type="entry name" value="P-loop containing nucleoside triphosphate hydrolases"/>
    <property type="match status" value="1"/>
</dbReference>
<reference evidence="3" key="1">
    <citation type="submission" date="2019-06" db="EMBL/GenBank/DDBJ databases">
        <authorList>
            <person name="Murdoch R.W."/>
            <person name="Fathepure B."/>
        </authorList>
    </citation>
    <scope>NUCLEOTIDE SEQUENCE</scope>
</reference>
<dbReference type="Pfam" id="PF13181">
    <property type="entry name" value="TPR_8"/>
    <property type="match status" value="2"/>
</dbReference>
<keyword evidence="1" id="KW-0808">Transferase</keyword>
<evidence type="ECO:0000313" key="3">
    <source>
        <dbReference type="EMBL" id="QEA03712.1"/>
    </source>
</evidence>
<dbReference type="InterPro" id="IPR019734">
    <property type="entry name" value="TPR_rpt"/>
</dbReference>
<dbReference type="Gene3D" id="3.40.50.300">
    <property type="entry name" value="P-loop containing nucleotide triphosphate hydrolases"/>
    <property type="match status" value="1"/>
</dbReference>
<dbReference type="PANTHER" id="PTHR12788:SF10">
    <property type="entry name" value="PROTEIN-TYROSINE SULFOTRANSFERASE"/>
    <property type="match status" value="1"/>
</dbReference>
<name>A0A5B8R8W7_9ZZZZ</name>
<evidence type="ECO:0000256" key="2">
    <source>
        <dbReference type="SAM" id="MobiDB-lite"/>
    </source>
</evidence>
<evidence type="ECO:0000256" key="1">
    <source>
        <dbReference type="ARBA" id="ARBA00022679"/>
    </source>
</evidence>
<protein>
    <submittedName>
        <fullName evidence="3">Lipopolysaccharide assembly protein B</fullName>
    </submittedName>
</protein>
<dbReference type="GO" id="GO:0008476">
    <property type="term" value="F:protein-tyrosine sulfotransferase activity"/>
    <property type="evidence" value="ECO:0007669"/>
    <property type="project" value="InterPro"/>
</dbReference>
<accession>A0A5B8R8W7</accession>
<dbReference type="SUPFAM" id="SSF48452">
    <property type="entry name" value="TPR-like"/>
    <property type="match status" value="2"/>
</dbReference>
<dbReference type="PANTHER" id="PTHR12788">
    <property type="entry name" value="PROTEIN-TYROSINE SULFOTRANSFERASE 2"/>
    <property type="match status" value="1"/>
</dbReference>
<dbReference type="Pfam" id="PF13469">
    <property type="entry name" value="Sulfotransfer_3"/>
    <property type="match status" value="1"/>
</dbReference>
<dbReference type="InterPro" id="IPR011990">
    <property type="entry name" value="TPR-like_helical_dom_sf"/>
</dbReference>
<dbReference type="PROSITE" id="PS50005">
    <property type="entry name" value="TPR"/>
    <property type="match status" value="3"/>
</dbReference>
<dbReference type="Gene3D" id="1.25.40.10">
    <property type="entry name" value="Tetratricopeptide repeat domain"/>
    <property type="match status" value="2"/>
</dbReference>
<feature type="region of interest" description="Disordered" evidence="2">
    <location>
        <begin position="1"/>
        <end position="31"/>
    </location>
</feature>
<dbReference type="Pfam" id="PF13432">
    <property type="entry name" value="TPR_16"/>
    <property type="match status" value="2"/>
</dbReference>
<dbReference type="SMART" id="SM00028">
    <property type="entry name" value="TPR"/>
    <property type="match status" value="9"/>
</dbReference>
<dbReference type="EMBL" id="MN079076">
    <property type="protein sequence ID" value="QEA03712.1"/>
    <property type="molecule type" value="Genomic_DNA"/>
</dbReference>
<dbReference type="InterPro" id="IPR026634">
    <property type="entry name" value="TPST-like"/>
</dbReference>
<dbReference type="AlphaFoldDB" id="A0A5B8R8W7"/>
<sequence>MAGPAGRQAPWMRHSRVDGQTGGTTDMTNAGTDNERLELADLHQGAGRLQEAEAGYRAVLADDPENADAYNGLGLLAMRIGQHDVAGQLFGMAVELAPGDTVFLCNQGTALYGESRLDEARAVFEQALAHDEHCAKALLNIGIIHKARREYAQATEVLNRAVVAAPRDPDAFANLAEALLEIGQHDSAENIARAAVNLDNRHVLGLFALASTLVALARPQEALAWAKRLVRYAPGEARFHRLLAECLAHSGGHEQAYREARKAIALAPEDTAGLGLMAEILAGQGEWDQAQDAIERALALKPGDDQLVSIKARVLERSGRKAEAFELVRPLIENNATVAPGTLGAYLTLARRMGEQKQAAEIVDRAMSGRLASRSHYGLYFTAGQLYDDIGDYDRAFDFFRRGNEIKPRTYDRAFAEKQFDAVTTTFTKALFERLSGIGSDSRRPIFIVGMPRSGTSLTEQVIASHPGVTAAGELREIQSIANALPDLMDVTTPYPECVPELTRESAAKAAGQYLDFLAELAPDETLRVTDKMPQNFMHLGLIALLFPNARIIHCNRNPLDTCLSCYFQNFAASGLQFAYDQDNLAHYYRHYRRLMAYWREALPLSIHELHYERLVSDPELEIRRMLEFCDLPWDDACLDHTRSGVRTLTASYDQVRQPIYTKSKQRWRHYKKHLKPLINGLGEALAFE</sequence>
<dbReference type="InterPro" id="IPR027417">
    <property type="entry name" value="P-loop_NTPase"/>
</dbReference>
<gene>
    <name evidence="3" type="primary">lapB_1</name>
    <name evidence="3" type="ORF">KBTEX_00012</name>
</gene>
<proteinExistence type="predicted"/>